<dbReference type="SUPFAM" id="SSF53474">
    <property type="entry name" value="alpha/beta-Hydrolases"/>
    <property type="match status" value="1"/>
</dbReference>
<proteinExistence type="inferred from homology"/>
<dbReference type="GO" id="GO:0006508">
    <property type="term" value="P:proteolysis"/>
    <property type="evidence" value="ECO:0007669"/>
    <property type="project" value="InterPro"/>
</dbReference>
<name>A0A4R1R0X0_9FIRM</name>
<dbReference type="InterPro" id="IPR002410">
    <property type="entry name" value="Peptidase_S33"/>
</dbReference>
<dbReference type="STRING" id="1469948.GCA_000732725_01819"/>
<dbReference type="EMBL" id="SLUO01000005">
    <property type="protein sequence ID" value="TCL58941.1"/>
    <property type="molecule type" value="Genomic_DNA"/>
</dbReference>
<keyword evidence="6" id="KW-1185">Reference proteome</keyword>
<evidence type="ECO:0000313" key="6">
    <source>
        <dbReference type="Proteomes" id="UP000295718"/>
    </source>
</evidence>
<dbReference type="Pfam" id="PF00561">
    <property type="entry name" value="Abhydrolase_1"/>
    <property type="match status" value="1"/>
</dbReference>
<sequence>MIKFLIFISLLLISVISLFVLFINIIKFIARFIKKEERNPHTSRIKKNMLILTTAIALCAGFALLTQFTASTPSIHNEKGNKMEGSISELRQVTLNGRKEWISIRSENRENPVLLFLAGGPGGSQMAAVRYDLGELEKHFVVVNWDQAGSGKSYGAADIGSLTVNTYIEDGYALTKYLCETFKQDKIYLVGESWGSALGIFLIDRAPELFHAFIGTGQMISFLETEVTDYRLALEIAREKDDTKTVNTLKANGQPPYYGRDVTWKSATYLQYLSTYMAANPDIHNGGYNTLRDLFSSEYGILDKINYFRGIVSTFNSVYPQLYNVDLRKNYKEIDVPVYFFLGRHDINAPTSFVEDYFELLHAPSKEIVWFEHSGHSPWINESERFVSELLRVTYVR</sequence>
<feature type="transmembrane region" description="Helical" evidence="3">
    <location>
        <begin position="50"/>
        <end position="70"/>
    </location>
</feature>
<protein>
    <submittedName>
        <fullName evidence="5">Pimeloyl-ACP methyl ester carboxylesterase</fullName>
    </submittedName>
</protein>
<evidence type="ECO:0000256" key="2">
    <source>
        <dbReference type="ARBA" id="ARBA00022801"/>
    </source>
</evidence>
<dbReference type="PRINTS" id="PR00793">
    <property type="entry name" value="PROAMNOPTASE"/>
</dbReference>
<organism evidence="5 6">
    <name type="scientific">Kineothrix alysoides</name>
    <dbReference type="NCBI Taxonomy" id="1469948"/>
    <lineage>
        <taxon>Bacteria</taxon>
        <taxon>Bacillati</taxon>
        <taxon>Bacillota</taxon>
        <taxon>Clostridia</taxon>
        <taxon>Lachnospirales</taxon>
        <taxon>Lachnospiraceae</taxon>
        <taxon>Kineothrix</taxon>
    </lineage>
</organism>
<dbReference type="GO" id="GO:0004177">
    <property type="term" value="F:aminopeptidase activity"/>
    <property type="evidence" value="ECO:0007669"/>
    <property type="project" value="UniProtKB-EC"/>
</dbReference>
<keyword evidence="3" id="KW-0472">Membrane</keyword>
<dbReference type="RefSeq" id="WP_031390519.1">
    <property type="nucleotide sequence ID" value="NZ_JPNB01000001.1"/>
</dbReference>
<accession>A0A4R1R0X0</accession>
<dbReference type="InterPro" id="IPR000073">
    <property type="entry name" value="AB_hydrolase_1"/>
</dbReference>
<dbReference type="Proteomes" id="UP000295718">
    <property type="component" value="Unassembled WGS sequence"/>
</dbReference>
<evidence type="ECO:0000259" key="4">
    <source>
        <dbReference type="Pfam" id="PF00561"/>
    </source>
</evidence>
<dbReference type="OrthoDB" id="53505at2"/>
<gene>
    <name evidence="5" type="ORF">EDD76_105113</name>
</gene>
<keyword evidence="3" id="KW-1133">Transmembrane helix</keyword>
<evidence type="ECO:0000313" key="5">
    <source>
        <dbReference type="EMBL" id="TCL58941.1"/>
    </source>
</evidence>
<evidence type="ECO:0000256" key="3">
    <source>
        <dbReference type="SAM" id="Phobius"/>
    </source>
</evidence>
<dbReference type="InterPro" id="IPR029058">
    <property type="entry name" value="AB_hydrolase_fold"/>
</dbReference>
<comment type="similarity">
    <text evidence="1">Belongs to the peptidase S33 family.</text>
</comment>
<comment type="caution">
    <text evidence="5">The sequence shown here is derived from an EMBL/GenBank/DDBJ whole genome shotgun (WGS) entry which is preliminary data.</text>
</comment>
<reference evidence="5 6" key="1">
    <citation type="submission" date="2019-03" db="EMBL/GenBank/DDBJ databases">
        <title>Genomic Encyclopedia of Type Strains, Phase IV (KMG-IV): sequencing the most valuable type-strain genomes for metagenomic binning, comparative biology and taxonomic classification.</title>
        <authorList>
            <person name="Goeker M."/>
        </authorList>
    </citation>
    <scope>NUCLEOTIDE SEQUENCE [LARGE SCALE GENOMIC DNA]</scope>
    <source>
        <strain evidence="5 6">DSM 100556</strain>
    </source>
</reference>
<dbReference type="AlphaFoldDB" id="A0A4R1R0X0"/>
<dbReference type="Gene3D" id="3.40.50.1820">
    <property type="entry name" value="alpha/beta hydrolase"/>
    <property type="match status" value="1"/>
</dbReference>
<feature type="domain" description="AB hydrolase-1" evidence="4">
    <location>
        <begin position="112"/>
        <end position="376"/>
    </location>
</feature>
<feature type="transmembrane region" description="Helical" evidence="3">
    <location>
        <begin position="6"/>
        <end position="29"/>
    </location>
</feature>
<keyword evidence="2" id="KW-0378">Hydrolase</keyword>
<evidence type="ECO:0000256" key="1">
    <source>
        <dbReference type="ARBA" id="ARBA00010088"/>
    </source>
</evidence>
<keyword evidence="3" id="KW-0812">Transmembrane</keyword>